<dbReference type="InterPro" id="IPR006862">
    <property type="entry name" value="Thio_Ohase/aa_AcTrfase"/>
</dbReference>
<reference evidence="6 7" key="1">
    <citation type="submission" date="2024-06" db="EMBL/GenBank/DDBJ databases">
        <authorList>
            <person name="Pan Q."/>
            <person name="Wen M."/>
            <person name="Jouanno E."/>
            <person name="Zahm M."/>
            <person name="Klopp C."/>
            <person name="Cabau C."/>
            <person name="Louis A."/>
            <person name="Berthelot C."/>
            <person name="Parey E."/>
            <person name="Roest Crollius H."/>
            <person name="Montfort J."/>
            <person name="Robinson-Rechavi M."/>
            <person name="Bouchez O."/>
            <person name="Lampietro C."/>
            <person name="Lopez Roques C."/>
            <person name="Donnadieu C."/>
            <person name="Postlethwait J."/>
            <person name="Bobe J."/>
            <person name="Verreycken H."/>
            <person name="Guiguen Y."/>
        </authorList>
    </citation>
    <scope>NUCLEOTIDE SEQUENCE [LARGE SCALE GENOMIC DNA]</scope>
    <source>
        <strain evidence="6">Up_M1</strain>
        <tissue evidence="6">Testis</tissue>
    </source>
</reference>
<dbReference type="Pfam" id="PF04775">
    <property type="entry name" value="Bile_Hydr_Trans"/>
    <property type="match status" value="1"/>
</dbReference>
<evidence type="ECO:0000259" key="4">
    <source>
        <dbReference type="Pfam" id="PF04775"/>
    </source>
</evidence>
<name>A0ABD0W2G6_UMBPY</name>
<proteinExistence type="inferred from homology"/>
<dbReference type="InterPro" id="IPR029058">
    <property type="entry name" value="AB_hydrolase_fold"/>
</dbReference>
<gene>
    <name evidence="6" type="ORF">UPYG_G00349380</name>
</gene>
<dbReference type="FunFam" id="3.40.50.1820:FF:000024">
    <property type="entry name" value="acyl-coenzyme A thioesterase 4"/>
    <property type="match status" value="1"/>
</dbReference>
<evidence type="ECO:0000256" key="3">
    <source>
        <dbReference type="PIRSR" id="PIRSR016521-1"/>
    </source>
</evidence>
<dbReference type="Proteomes" id="UP001557470">
    <property type="component" value="Unassembled WGS sequence"/>
</dbReference>
<evidence type="ECO:0008006" key="8">
    <source>
        <dbReference type="Google" id="ProtNLM"/>
    </source>
</evidence>
<dbReference type="Gene3D" id="3.40.50.1820">
    <property type="entry name" value="alpha/beta hydrolase"/>
    <property type="match status" value="1"/>
</dbReference>
<dbReference type="SUPFAM" id="SSF53474">
    <property type="entry name" value="alpha/beta-Hydrolases"/>
    <property type="match status" value="1"/>
</dbReference>
<dbReference type="Gene3D" id="2.60.40.2240">
    <property type="entry name" value="Acyl-CoA thioester hydrolase/BAAT N-terminal domain"/>
    <property type="match status" value="1"/>
</dbReference>
<dbReference type="InterPro" id="IPR042490">
    <property type="entry name" value="Thio_Ohase/BAAT_N"/>
</dbReference>
<feature type="active site" description="Charge relay system" evidence="3">
    <location>
        <position position="358"/>
    </location>
</feature>
<accession>A0ABD0W2G6</accession>
<dbReference type="Pfam" id="PF08840">
    <property type="entry name" value="BAAT_C"/>
    <property type="match status" value="1"/>
</dbReference>
<keyword evidence="2" id="KW-0443">Lipid metabolism</keyword>
<comment type="caution">
    <text evidence="6">The sequence shown here is derived from an EMBL/GenBank/DDBJ whole genome shotgun (WGS) entry which is preliminary data.</text>
</comment>
<organism evidence="6 7">
    <name type="scientific">Umbra pygmaea</name>
    <name type="common">Eastern mudminnow</name>
    <dbReference type="NCBI Taxonomy" id="75934"/>
    <lineage>
        <taxon>Eukaryota</taxon>
        <taxon>Metazoa</taxon>
        <taxon>Chordata</taxon>
        <taxon>Craniata</taxon>
        <taxon>Vertebrata</taxon>
        <taxon>Euteleostomi</taxon>
        <taxon>Actinopterygii</taxon>
        <taxon>Neopterygii</taxon>
        <taxon>Teleostei</taxon>
        <taxon>Protacanthopterygii</taxon>
        <taxon>Esociformes</taxon>
        <taxon>Umbridae</taxon>
        <taxon>Umbra</taxon>
    </lineage>
</organism>
<evidence type="ECO:0000313" key="6">
    <source>
        <dbReference type="EMBL" id="KAL0963078.1"/>
    </source>
</evidence>
<dbReference type="AlphaFoldDB" id="A0ABD0W2G6"/>
<dbReference type="PANTHER" id="PTHR10824">
    <property type="entry name" value="ACYL-COENZYME A THIOESTERASE-RELATED"/>
    <property type="match status" value="1"/>
</dbReference>
<dbReference type="EMBL" id="JAGEUA010000011">
    <property type="protein sequence ID" value="KAL0963078.1"/>
    <property type="molecule type" value="Genomic_DNA"/>
</dbReference>
<dbReference type="InterPro" id="IPR016662">
    <property type="entry name" value="Acyl-CoA_thioEstase_long-chain"/>
</dbReference>
<dbReference type="GO" id="GO:0006631">
    <property type="term" value="P:fatty acid metabolic process"/>
    <property type="evidence" value="ECO:0007669"/>
    <property type="project" value="UniProtKB-KW"/>
</dbReference>
<feature type="active site" description="Charge relay system" evidence="3">
    <location>
        <position position="324"/>
    </location>
</feature>
<protein>
    <recommendedName>
        <fullName evidence="8">Acyl-coenzyme A thioesterase 1-like</fullName>
    </recommendedName>
</protein>
<dbReference type="PANTHER" id="PTHR10824:SF17">
    <property type="entry name" value="ACYL-COENZYME A THIOESTERASE 6"/>
    <property type="match status" value="1"/>
</dbReference>
<dbReference type="InterPro" id="IPR014940">
    <property type="entry name" value="BAAT_C"/>
</dbReference>
<feature type="active site" description="Charge relay system" evidence="3">
    <location>
        <position position="232"/>
    </location>
</feature>
<evidence type="ECO:0000256" key="1">
    <source>
        <dbReference type="ARBA" id="ARBA00006538"/>
    </source>
</evidence>
<comment type="similarity">
    <text evidence="1">Belongs to the C/M/P thioester hydrolase family.</text>
</comment>
<feature type="domain" description="BAAT/Acyl-CoA thioester hydrolase C-terminal" evidence="5">
    <location>
        <begin position="204"/>
        <end position="409"/>
    </location>
</feature>
<evidence type="ECO:0000259" key="5">
    <source>
        <dbReference type="Pfam" id="PF08840"/>
    </source>
</evidence>
<sequence>MSLSQCQVHILPSPRCFFDEAVHVKVHGLSPHQKVELKSMVSDDKGVVFKASALYTADAQGLVDLFRSPSLAGSYTGVEPMGLFWAMEAQTPHSKLVKKDVNVPMLVDIKVFSTEGQEKVLGSVTNERAFLGEGVRRTPVRGERIRGTLFSPPGPGSFPGVLDLPPMSKGISEVRACLLANKGFVVLTVALFGEDQPSNVKHLDLEYFEEAVEFLRRRPEVCGPGIGVLSLSKSGDLALSMATHLPGITAVTSINACNSNVRWPLHYKGAVISPPLLPDISKITLTPSGLLNCRDAMPSEGNEASKIPIERSNSKFLFVAAEDDCNWNSCLFVQKATARLMRHSKNNFQVVTYTNAGHYLEVPYMPHCPSGFHAAMGKVVVFGGEAKGHHEAQLDLWRRVQEFFRKHLKDSQNTALKSML</sequence>
<evidence type="ECO:0000313" key="7">
    <source>
        <dbReference type="Proteomes" id="UP001557470"/>
    </source>
</evidence>
<dbReference type="PIRSF" id="PIRSF016521">
    <property type="entry name" value="Acyl-CoA_hydro"/>
    <property type="match status" value="1"/>
</dbReference>
<dbReference type="FunFam" id="2.60.40.2240:FF:000001">
    <property type="entry name" value="acyl-coenzyme A thioesterase 4"/>
    <property type="match status" value="1"/>
</dbReference>
<evidence type="ECO:0000256" key="2">
    <source>
        <dbReference type="ARBA" id="ARBA00022832"/>
    </source>
</evidence>
<feature type="domain" description="Acyl-CoA thioester hydrolase/bile acid-CoA amino acid N-acetyltransferase" evidence="4">
    <location>
        <begin position="19"/>
        <end position="141"/>
    </location>
</feature>
<keyword evidence="7" id="KW-1185">Reference proteome</keyword>
<keyword evidence="2" id="KW-0276">Fatty acid metabolism</keyword>